<comment type="caution">
    <text evidence="1">The sequence shown here is derived from an EMBL/GenBank/DDBJ whole genome shotgun (WGS) entry which is preliminary data.</text>
</comment>
<keyword evidence="2" id="KW-1185">Reference proteome</keyword>
<dbReference type="Proteomes" id="UP000091857">
    <property type="component" value="Chromosome 13"/>
</dbReference>
<evidence type="ECO:0000313" key="2">
    <source>
        <dbReference type="Proteomes" id="UP000091857"/>
    </source>
</evidence>
<evidence type="ECO:0000313" key="1">
    <source>
        <dbReference type="EMBL" id="KAG8639893.1"/>
    </source>
</evidence>
<accession>A0ACB7GJP9</accession>
<gene>
    <name evidence="1" type="ORF">MANES_13G002557v8</name>
</gene>
<proteinExistence type="predicted"/>
<reference evidence="2" key="1">
    <citation type="journal article" date="2016" name="Nat. Biotechnol.">
        <title>Sequencing wild and cultivated cassava and related species reveals extensive interspecific hybridization and genetic diversity.</title>
        <authorList>
            <person name="Bredeson J.V."/>
            <person name="Lyons J.B."/>
            <person name="Prochnik S.E."/>
            <person name="Wu G.A."/>
            <person name="Ha C.M."/>
            <person name="Edsinger-Gonzales E."/>
            <person name="Grimwood J."/>
            <person name="Schmutz J."/>
            <person name="Rabbi I.Y."/>
            <person name="Egesi C."/>
            <person name="Nauluvula P."/>
            <person name="Lebot V."/>
            <person name="Ndunguru J."/>
            <person name="Mkamilo G."/>
            <person name="Bart R.S."/>
            <person name="Setter T.L."/>
            <person name="Gleadow R.M."/>
            <person name="Kulakow P."/>
            <person name="Ferguson M.E."/>
            <person name="Rounsley S."/>
            <person name="Rokhsar D.S."/>
        </authorList>
    </citation>
    <scope>NUCLEOTIDE SEQUENCE [LARGE SCALE GENOMIC DNA]</scope>
    <source>
        <strain evidence="2">cv. AM560-2</strain>
    </source>
</reference>
<name>A0ACB7GJP9_MANES</name>
<protein>
    <submittedName>
        <fullName evidence="1">Uncharacterized protein</fullName>
    </submittedName>
</protein>
<organism evidence="1 2">
    <name type="scientific">Manihot esculenta</name>
    <name type="common">Cassava</name>
    <name type="synonym">Jatropha manihot</name>
    <dbReference type="NCBI Taxonomy" id="3983"/>
    <lineage>
        <taxon>Eukaryota</taxon>
        <taxon>Viridiplantae</taxon>
        <taxon>Streptophyta</taxon>
        <taxon>Embryophyta</taxon>
        <taxon>Tracheophyta</taxon>
        <taxon>Spermatophyta</taxon>
        <taxon>Magnoliopsida</taxon>
        <taxon>eudicotyledons</taxon>
        <taxon>Gunneridae</taxon>
        <taxon>Pentapetalae</taxon>
        <taxon>rosids</taxon>
        <taxon>fabids</taxon>
        <taxon>Malpighiales</taxon>
        <taxon>Euphorbiaceae</taxon>
        <taxon>Crotonoideae</taxon>
        <taxon>Manihoteae</taxon>
        <taxon>Manihot</taxon>
    </lineage>
</organism>
<dbReference type="EMBL" id="CM004399">
    <property type="protein sequence ID" value="KAG8639893.1"/>
    <property type="molecule type" value="Genomic_DNA"/>
</dbReference>
<sequence>MGVITTHYPSWENMATTLHGRSCPTLASLPHVCRPLLCIQQLPIPTVATSSHDGPNRHPKSSPCTQQSSSLPKHTALPIKHAPAHSHPAVLSPAEVHSFANQACPCTLASSSTLACPSNRAVPIMCTPAHSPVVVKSRPNFTPTQANRLKGLTNHPHQKKPTSSLVGLANNPLFALQTATRSYLSSK</sequence>